<proteinExistence type="predicted"/>
<keyword evidence="1" id="KW-0812">Transmembrane</keyword>
<keyword evidence="3" id="KW-1185">Reference proteome</keyword>
<evidence type="ECO:0000313" key="2">
    <source>
        <dbReference type="EMBL" id="MDR6289981.1"/>
    </source>
</evidence>
<keyword evidence="1" id="KW-0472">Membrane</keyword>
<feature type="transmembrane region" description="Helical" evidence="1">
    <location>
        <begin position="12"/>
        <end position="31"/>
    </location>
</feature>
<gene>
    <name evidence="2" type="ORF">E9232_002502</name>
</gene>
<comment type="caution">
    <text evidence="2">The sequence shown here is derived from an EMBL/GenBank/DDBJ whole genome shotgun (WGS) entry which is preliminary data.</text>
</comment>
<evidence type="ECO:0000313" key="3">
    <source>
        <dbReference type="Proteomes" id="UP001262410"/>
    </source>
</evidence>
<feature type="transmembrane region" description="Helical" evidence="1">
    <location>
        <begin position="52"/>
        <end position="71"/>
    </location>
</feature>
<accession>A0ABU1JMZ1</accession>
<dbReference type="RefSeq" id="WP_309794373.1">
    <property type="nucleotide sequence ID" value="NZ_JAVDPW010000004.1"/>
</dbReference>
<evidence type="ECO:0000256" key="1">
    <source>
        <dbReference type="SAM" id="Phobius"/>
    </source>
</evidence>
<feature type="transmembrane region" description="Helical" evidence="1">
    <location>
        <begin position="77"/>
        <end position="99"/>
    </location>
</feature>
<organism evidence="2 3">
    <name type="scientific">Inquilinus ginsengisoli</name>
    <dbReference type="NCBI Taxonomy" id="363840"/>
    <lineage>
        <taxon>Bacteria</taxon>
        <taxon>Pseudomonadati</taxon>
        <taxon>Pseudomonadota</taxon>
        <taxon>Alphaproteobacteria</taxon>
        <taxon>Rhodospirillales</taxon>
        <taxon>Rhodospirillaceae</taxon>
        <taxon>Inquilinus</taxon>
    </lineage>
</organism>
<dbReference type="Proteomes" id="UP001262410">
    <property type="component" value="Unassembled WGS sequence"/>
</dbReference>
<dbReference type="EMBL" id="JAVDPW010000004">
    <property type="protein sequence ID" value="MDR6289981.1"/>
    <property type="molecule type" value="Genomic_DNA"/>
</dbReference>
<keyword evidence="1" id="KW-1133">Transmembrane helix</keyword>
<protein>
    <recommendedName>
        <fullName evidence="4">Holin</fullName>
    </recommendedName>
</protein>
<name>A0ABU1JMZ1_9PROT</name>
<evidence type="ECO:0008006" key="4">
    <source>
        <dbReference type="Google" id="ProtNLM"/>
    </source>
</evidence>
<sequence length="106" mass="10709">MADPVAPDPGPLALLAPLIGPVLSAGIGVFMRHAHDAVTGKPFSLRRLVFEIPSMLGFGVMGGAVGSYLGAPEIVQWGVATLLGSLGTQGVDAVIARYLRGKTGGG</sequence>
<reference evidence="2 3" key="1">
    <citation type="submission" date="2023-07" db="EMBL/GenBank/DDBJ databases">
        <title>Sorghum-associated microbial communities from plants grown in Nebraska, USA.</title>
        <authorList>
            <person name="Schachtman D."/>
        </authorList>
    </citation>
    <scope>NUCLEOTIDE SEQUENCE [LARGE SCALE GENOMIC DNA]</scope>
    <source>
        <strain evidence="2 3">584</strain>
    </source>
</reference>